<feature type="transmembrane region" description="Helical" evidence="1">
    <location>
        <begin position="129"/>
        <end position="150"/>
    </location>
</feature>
<protein>
    <submittedName>
        <fullName evidence="2">Uncharacterized protein</fullName>
    </submittedName>
</protein>
<feature type="transmembrane region" description="Helical" evidence="1">
    <location>
        <begin position="64"/>
        <end position="85"/>
    </location>
</feature>
<keyword evidence="1" id="KW-1133">Transmembrane helix</keyword>
<evidence type="ECO:0000256" key="1">
    <source>
        <dbReference type="SAM" id="Phobius"/>
    </source>
</evidence>
<dbReference type="EMBL" id="CP051128">
    <property type="protein sequence ID" value="QIZ07653.1"/>
    <property type="molecule type" value="Genomic_DNA"/>
</dbReference>
<feature type="transmembrane region" description="Helical" evidence="1">
    <location>
        <begin position="97"/>
        <end position="117"/>
    </location>
</feature>
<name>A0A6H1P282_PRIMG</name>
<dbReference type="Proteomes" id="UP000501868">
    <property type="component" value="Chromosome"/>
</dbReference>
<reference evidence="2 3" key="2">
    <citation type="submission" date="2020-04" db="EMBL/GenBank/DDBJ databases">
        <authorList>
            <person name="Fomenkov A."/>
            <person name="Anton B.P."/>
            <person name="Roberts R.J."/>
        </authorList>
    </citation>
    <scope>NUCLEOTIDE SEQUENCE [LARGE SCALE GENOMIC DNA]</scope>
    <source>
        <strain evidence="2 3">S2</strain>
    </source>
</reference>
<organism evidence="2 3">
    <name type="scientific">Priestia megaterium</name>
    <name type="common">Bacillus megaterium</name>
    <dbReference type="NCBI Taxonomy" id="1404"/>
    <lineage>
        <taxon>Bacteria</taxon>
        <taxon>Bacillati</taxon>
        <taxon>Bacillota</taxon>
        <taxon>Bacilli</taxon>
        <taxon>Bacillales</taxon>
        <taxon>Bacillaceae</taxon>
        <taxon>Priestia</taxon>
    </lineage>
</organism>
<reference evidence="2 3" key="1">
    <citation type="submission" date="2020-04" db="EMBL/GenBank/DDBJ databases">
        <title>Genome-Wide Identification of 5-Methylcytosine Sites in Bacterial Genomes By High-Throughput Sequencing of MspJI Restriction Fragments.</title>
        <authorList>
            <person name="Wu V."/>
        </authorList>
    </citation>
    <scope>NUCLEOTIDE SEQUENCE [LARGE SCALE GENOMIC DNA]</scope>
    <source>
        <strain evidence="2 3">S2</strain>
    </source>
</reference>
<keyword evidence="1" id="KW-0812">Transmembrane</keyword>
<dbReference type="InterPro" id="IPR048147">
    <property type="entry name" value="CBO0543-like"/>
</dbReference>
<dbReference type="AlphaFoldDB" id="A0A6H1P282"/>
<sequence length="186" mass="21804">MTYQEGLEQIDKATQQITEANRLVSEVIMNAFLFTWQWWIALTMLIVPWIIWWIFRNRESTARLFFAGLLVMVLSEILDAVGVSFGKWSYPVKVIPVATINFPFRLSVLPVFVMLLLQFKPSFNPYIKAIFFGGLGAYVGMPMMAMIDLYKKVDWAYTYSFFILTSMYLLAHWFSRMNSFEKINKN</sequence>
<evidence type="ECO:0000313" key="3">
    <source>
        <dbReference type="Proteomes" id="UP000501868"/>
    </source>
</evidence>
<keyword evidence="1" id="KW-0472">Membrane</keyword>
<feature type="transmembrane region" description="Helical" evidence="1">
    <location>
        <begin position="156"/>
        <end position="175"/>
    </location>
</feature>
<gene>
    <name evidence="2" type="ORF">HFZ78_13675</name>
</gene>
<feature type="transmembrane region" description="Helical" evidence="1">
    <location>
        <begin position="36"/>
        <end position="55"/>
    </location>
</feature>
<dbReference type="NCBIfam" id="NF041644">
    <property type="entry name" value="CBO0543_fam"/>
    <property type="match status" value="1"/>
</dbReference>
<evidence type="ECO:0000313" key="2">
    <source>
        <dbReference type="EMBL" id="QIZ07653.1"/>
    </source>
</evidence>
<accession>A0A6H1P282</accession>
<proteinExistence type="predicted"/>